<dbReference type="EMBL" id="QEYD01000004">
    <property type="protein sequence ID" value="PWE29506.1"/>
    <property type="molecule type" value="Genomic_DNA"/>
</dbReference>
<feature type="domain" description="Ketopantoate reductase C-terminal" evidence="11">
    <location>
        <begin position="210"/>
        <end position="297"/>
    </location>
</feature>
<comment type="pathway">
    <text evidence="1">Cofactor biosynthesis; (R)-pantothenate biosynthesis; (R)-pantoate from 3-methyl-2-oxobutanoate: step 2/2.</text>
</comment>
<evidence type="ECO:0000313" key="13">
    <source>
        <dbReference type="Proteomes" id="UP000244940"/>
    </source>
</evidence>
<organism evidence="12 13">
    <name type="scientific">Pararhodobacter marinus</name>
    <dbReference type="NCBI Taxonomy" id="2184063"/>
    <lineage>
        <taxon>Bacteria</taxon>
        <taxon>Pseudomonadati</taxon>
        <taxon>Pseudomonadota</taxon>
        <taxon>Alphaproteobacteria</taxon>
        <taxon>Rhodobacterales</taxon>
        <taxon>Paracoccaceae</taxon>
        <taxon>Pararhodobacter</taxon>
    </lineage>
</organism>
<evidence type="ECO:0000256" key="6">
    <source>
        <dbReference type="ARBA" id="ARBA00022857"/>
    </source>
</evidence>
<dbReference type="PANTHER" id="PTHR43765:SF2">
    <property type="entry name" value="2-DEHYDROPANTOATE 2-REDUCTASE"/>
    <property type="match status" value="1"/>
</dbReference>
<dbReference type="InterPro" id="IPR013332">
    <property type="entry name" value="KPR_N"/>
</dbReference>
<dbReference type="SUPFAM" id="SSF48179">
    <property type="entry name" value="6-phosphogluconate dehydrogenase C-terminal domain-like"/>
    <property type="match status" value="1"/>
</dbReference>
<gene>
    <name evidence="12" type="ORF">C4N9_07080</name>
</gene>
<dbReference type="AlphaFoldDB" id="A0A2U2CC82"/>
<dbReference type="InterPro" id="IPR050838">
    <property type="entry name" value="Ketopantoate_reductase"/>
</dbReference>
<dbReference type="RefSeq" id="WP_109532620.1">
    <property type="nucleotide sequence ID" value="NZ_QEYD01000004.1"/>
</dbReference>
<evidence type="ECO:0000256" key="9">
    <source>
        <dbReference type="ARBA" id="ARBA00048793"/>
    </source>
</evidence>
<dbReference type="GO" id="GO:0015940">
    <property type="term" value="P:pantothenate biosynthetic process"/>
    <property type="evidence" value="ECO:0007669"/>
    <property type="project" value="UniProtKB-UniPathway"/>
</dbReference>
<dbReference type="OrthoDB" id="9796561at2"/>
<protein>
    <recommendedName>
        <fullName evidence="4">2-dehydropantoate 2-reductase</fullName>
        <ecNumber evidence="3">1.1.1.169</ecNumber>
    </recommendedName>
    <alternativeName>
        <fullName evidence="8">Ketopantoate reductase</fullName>
    </alternativeName>
</protein>
<dbReference type="PANTHER" id="PTHR43765">
    <property type="entry name" value="2-DEHYDROPANTOATE 2-REDUCTASE-RELATED"/>
    <property type="match status" value="1"/>
</dbReference>
<keyword evidence="13" id="KW-1185">Reference proteome</keyword>
<comment type="caution">
    <text evidence="12">The sequence shown here is derived from an EMBL/GenBank/DDBJ whole genome shotgun (WGS) entry which is preliminary data.</text>
</comment>
<keyword evidence="7" id="KW-0560">Oxidoreductase</keyword>
<dbReference type="Pfam" id="PF02558">
    <property type="entry name" value="ApbA"/>
    <property type="match status" value="1"/>
</dbReference>
<keyword evidence="6" id="KW-0521">NADP</keyword>
<dbReference type="GO" id="GO:0050661">
    <property type="term" value="F:NADP binding"/>
    <property type="evidence" value="ECO:0007669"/>
    <property type="project" value="TreeGrafter"/>
</dbReference>
<dbReference type="GeneID" id="94364646"/>
<evidence type="ECO:0000256" key="8">
    <source>
        <dbReference type="ARBA" id="ARBA00032024"/>
    </source>
</evidence>
<dbReference type="Gene3D" id="3.40.50.720">
    <property type="entry name" value="NAD(P)-binding Rossmann-like Domain"/>
    <property type="match status" value="1"/>
</dbReference>
<dbReference type="Pfam" id="PF08546">
    <property type="entry name" value="ApbA_C"/>
    <property type="match status" value="1"/>
</dbReference>
<evidence type="ECO:0000313" key="12">
    <source>
        <dbReference type="EMBL" id="PWE29506.1"/>
    </source>
</evidence>
<accession>A0A2U2CC82</accession>
<sequence>MRIIVYGVGAIGGVLAGALARSGAEVIGIARGRMLEAVQQKGLRLMSPDLDEVIRVPMVGSPSEIDFRPDDAILLCMKTQDTQPALEALRMAGVTDQPVFCTQNGVANEPMALRFFPNVHGMTVMLPGTYLTPGEVVSHCTPKLGMFDIGRFPYGKDAADDALVDALWKAGFAAFVKPDVMASKYGKLLLNLGNISGAAFGSAAPDGDLRKAAQREARTVYEAAGITFADVSNADERRDAYIRVAEVPGAPAMSNSTLQSFQRGNSVETDFLNGEICYLGRLHGVKTPVNDALMALAVRMLRERIEPGALDLQATLHESGLA</sequence>
<feature type="domain" description="Ketopantoate reductase N-terminal" evidence="10">
    <location>
        <begin position="3"/>
        <end position="137"/>
    </location>
</feature>
<reference evidence="12 13" key="1">
    <citation type="submission" date="2018-05" db="EMBL/GenBank/DDBJ databases">
        <title>Pararhodobacter marina sp. nov., isolated from deep-sea water of the Indian Ocean.</title>
        <authorList>
            <person name="Lai Q.Sr."/>
            <person name="Liu X."/>
            <person name="Shao Z."/>
        </authorList>
    </citation>
    <scope>NUCLEOTIDE SEQUENCE [LARGE SCALE GENOMIC DNA]</scope>
    <source>
        <strain evidence="12 13">CIC4N-9</strain>
    </source>
</reference>
<comment type="catalytic activity">
    <reaction evidence="9">
        <text>(R)-pantoate + NADP(+) = 2-dehydropantoate + NADPH + H(+)</text>
        <dbReference type="Rhea" id="RHEA:16233"/>
        <dbReference type="ChEBI" id="CHEBI:11561"/>
        <dbReference type="ChEBI" id="CHEBI:15378"/>
        <dbReference type="ChEBI" id="CHEBI:15980"/>
        <dbReference type="ChEBI" id="CHEBI:57783"/>
        <dbReference type="ChEBI" id="CHEBI:58349"/>
        <dbReference type="EC" id="1.1.1.169"/>
    </reaction>
</comment>
<dbReference type="SUPFAM" id="SSF51735">
    <property type="entry name" value="NAD(P)-binding Rossmann-fold domains"/>
    <property type="match status" value="1"/>
</dbReference>
<dbReference type="InterPro" id="IPR013752">
    <property type="entry name" value="KPA_reductase"/>
</dbReference>
<comment type="similarity">
    <text evidence="2">Belongs to the ketopantoate reductase family.</text>
</comment>
<dbReference type="GO" id="GO:0008677">
    <property type="term" value="F:2-dehydropantoate 2-reductase activity"/>
    <property type="evidence" value="ECO:0007669"/>
    <property type="project" value="UniProtKB-EC"/>
</dbReference>
<dbReference type="InterPro" id="IPR008927">
    <property type="entry name" value="6-PGluconate_DH-like_C_sf"/>
</dbReference>
<dbReference type="EC" id="1.1.1.169" evidence="3"/>
<dbReference type="InterPro" id="IPR036291">
    <property type="entry name" value="NAD(P)-bd_dom_sf"/>
</dbReference>
<evidence type="ECO:0000256" key="7">
    <source>
        <dbReference type="ARBA" id="ARBA00023002"/>
    </source>
</evidence>
<name>A0A2U2CC82_9RHOB</name>
<dbReference type="InterPro" id="IPR013328">
    <property type="entry name" value="6PGD_dom2"/>
</dbReference>
<evidence type="ECO:0000256" key="5">
    <source>
        <dbReference type="ARBA" id="ARBA00022655"/>
    </source>
</evidence>
<evidence type="ECO:0000259" key="11">
    <source>
        <dbReference type="Pfam" id="PF08546"/>
    </source>
</evidence>
<proteinExistence type="inferred from homology"/>
<dbReference type="GO" id="GO:0005737">
    <property type="term" value="C:cytoplasm"/>
    <property type="evidence" value="ECO:0007669"/>
    <property type="project" value="TreeGrafter"/>
</dbReference>
<evidence type="ECO:0000256" key="2">
    <source>
        <dbReference type="ARBA" id="ARBA00007870"/>
    </source>
</evidence>
<evidence type="ECO:0000256" key="3">
    <source>
        <dbReference type="ARBA" id="ARBA00013014"/>
    </source>
</evidence>
<dbReference type="UniPathway" id="UPA00028">
    <property type="reaction ID" value="UER00004"/>
</dbReference>
<keyword evidence="5" id="KW-0566">Pantothenate biosynthesis</keyword>
<dbReference type="Gene3D" id="1.10.1040.10">
    <property type="entry name" value="N-(1-d-carboxylethyl)-l-norvaline Dehydrogenase, domain 2"/>
    <property type="match status" value="1"/>
</dbReference>
<dbReference type="Proteomes" id="UP000244940">
    <property type="component" value="Unassembled WGS sequence"/>
</dbReference>
<evidence type="ECO:0000259" key="10">
    <source>
        <dbReference type="Pfam" id="PF02558"/>
    </source>
</evidence>
<evidence type="ECO:0000256" key="1">
    <source>
        <dbReference type="ARBA" id="ARBA00004994"/>
    </source>
</evidence>
<evidence type="ECO:0000256" key="4">
    <source>
        <dbReference type="ARBA" id="ARBA00019465"/>
    </source>
</evidence>